<gene>
    <name evidence="2" type="ORF">ISN44_As13g011860</name>
</gene>
<evidence type="ECO:0000313" key="2">
    <source>
        <dbReference type="EMBL" id="KAG7537278.1"/>
    </source>
</evidence>
<feature type="domain" description="Reverse transcriptase" evidence="1">
    <location>
        <begin position="700"/>
        <end position="977"/>
    </location>
</feature>
<dbReference type="Pfam" id="PF00078">
    <property type="entry name" value="RVT_1"/>
    <property type="match status" value="1"/>
</dbReference>
<sequence>MNTEVEPSWKRKKTNLPPPPLPSFLSLPDVIVLNCLSRISKSYYPKLSLVSKTFHSLILSIELNYARFLHKIKEPFFNVCLQFPNSPLPSWFTLWIKPDLIDTEKKKSTLVKIPSSYASRSPLFLLTVGSEIYALQQYYPPSTVMLVKNTGTWPWRKTPNMTVARANAVACFLHGKIYVMGGCAADVTANWGEVFDIKTQIWEPLPDPGPELRFSSIIKKVEVIQRKIYVRSNDNKDSVYDPKKRKWNVVAKALVNESMCKINHVLYSCRPRGCLWYDTESKEWKLVKGLSSLNQNRRDGLIETVMYGGKLLILWDKVVQPRRRCPLQDKNIWCALIALEKRPSGQVWGKVEWSNVVLTVKQRKADYVMNKIFGDWNMVSNYEFSRLGRIWVTWNKQTKVQVVFKSGQLITCSILLHGETEEFWCTFIYALNTSEERRDLWSDLKQQHDLASFRGKPWILLGDFNLTLDLEEHSHCDVSPMVTSGMREFQDVVRYCSLGDMRAHGPLFTWCNKRENGLIHKKLDRVLQNVDWLSRFPQSYYVMESGGCSDHLRGRFFLSADFQKPKGPFKFTNIIASQPEFLSLITDYWCESPALYHSTSSLFRFSKKLKQLKPILRELSRGRLSDISQRSAEAYDDLCVKQLSSFSNPSRGEVVVEAMAFDRWERVSGLEENFLKQKSKLHWLHVGDKNNKIFYNAIQERNALNVIHEVIDPDGICLKNKEDIKAEGVRFFSDLLTHSPWSSRELHWKLSKNCNIFGVQPKINYSSCRKLLMENLLLATELVKDYHKEEVSSRCAMKIDISKAFDSVQWSFLLNVLAALNLPDKFIHWIKLCISTASFSVQVNGELAGYFNSTRGIRQRCSLSPYLFIICMNVLSLYLDKAAVAGKFGFHPRCKNIRLTHLCFADDIMVFSDGKACSMEGILEVFKEFAGMSGLNISIEKSTLFLAGVYGPSRDDILAWFPFDSGSLPVRYLGLPLLTRRMSMVDCLPLIEKIKSRISSWKHRTLSYAGRLQLLTSVIASLTNFWISAFRLPSACIREIERICAAFLWSGPALNSKKNKMAWKDVCKPKSEGGLGLKSITEVNKVACFKLIWRIASGANSLWVNWIKRELIRTGSFWSVNEKSSVGSWMWKKLLKYRSQAKEFHQMEIRSGVQTSFWYDKWCALGRLYEVLGDRGFLALGISSAASVASVLASHRRRRHRLEILNRVEVEIDHLRAKGLSLEHDRALWRDSHNKYKSRFTTSGTWHQLREQGHEKSWHKGIWFSDSIPKYSFMLWLAVQHRLTTCDRMLSWNRGVNPACVLCHDLLETQEHLFFTCSFASRVWENLTRKLLQHRYTCCFTAILPLLTDSSIKGTHRYILRLVFQATVYSIWFERNRRRHGEIPSSPEQLIKFLDRLVRNKISSIQSLGSRKLEDGLQIWFDLRS</sequence>
<proteinExistence type="predicted"/>
<name>A0A8T1XT42_ARASU</name>
<evidence type="ECO:0000259" key="1">
    <source>
        <dbReference type="PROSITE" id="PS50878"/>
    </source>
</evidence>
<dbReference type="Pfam" id="PF25210">
    <property type="entry name" value="Kelch_FKB95"/>
    <property type="match status" value="1"/>
</dbReference>
<keyword evidence="3" id="KW-1185">Reference proteome</keyword>
<dbReference type="PANTHER" id="PTHR33116:SF84">
    <property type="entry name" value="RNA-DIRECTED DNA POLYMERASE"/>
    <property type="match status" value="1"/>
</dbReference>
<dbReference type="SMART" id="SM00256">
    <property type="entry name" value="FBOX"/>
    <property type="match status" value="1"/>
</dbReference>
<reference evidence="2 3" key="1">
    <citation type="submission" date="2020-12" db="EMBL/GenBank/DDBJ databases">
        <title>Concerted genomic and epigenomic changes stabilize Arabidopsis allopolyploids.</title>
        <authorList>
            <person name="Chen Z."/>
        </authorList>
    </citation>
    <scope>NUCLEOTIDE SEQUENCE [LARGE SCALE GENOMIC DNA]</scope>
    <source>
        <strain evidence="2">As9502</strain>
        <tissue evidence="2">Leaf</tissue>
    </source>
</reference>
<dbReference type="EMBL" id="JAEFBJ010000013">
    <property type="protein sequence ID" value="KAG7537278.1"/>
    <property type="molecule type" value="Genomic_DNA"/>
</dbReference>
<comment type="caution">
    <text evidence="2">The sequence shown here is derived from an EMBL/GenBank/DDBJ whole genome shotgun (WGS) entry which is preliminary data.</text>
</comment>
<accession>A0A8T1XT42</accession>
<dbReference type="Pfam" id="PF13966">
    <property type="entry name" value="zf-RVT"/>
    <property type="match status" value="1"/>
</dbReference>
<organism evidence="2 3">
    <name type="scientific">Arabidopsis suecica</name>
    <name type="common">Swedish thale-cress</name>
    <name type="synonym">Cardaminopsis suecica</name>
    <dbReference type="NCBI Taxonomy" id="45249"/>
    <lineage>
        <taxon>Eukaryota</taxon>
        <taxon>Viridiplantae</taxon>
        <taxon>Streptophyta</taxon>
        <taxon>Embryophyta</taxon>
        <taxon>Tracheophyta</taxon>
        <taxon>Spermatophyta</taxon>
        <taxon>Magnoliopsida</taxon>
        <taxon>eudicotyledons</taxon>
        <taxon>Gunneridae</taxon>
        <taxon>Pentapetalae</taxon>
        <taxon>rosids</taxon>
        <taxon>malvids</taxon>
        <taxon>Brassicales</taxon>
        <taxon>Brassicaceae</taxon>
        <taxon>Camelineae</taxon>
        <taxon>Arabidopsis</taxon>
    </lineage>
</organism>
<dbReference type="PROSITE" id="PS50878">
    <property type="entry name" value="RT_POL"/>
    <property type="match status" value="1"/>
</dbReference>
<dbReference type="Pfam" id="PF00646">
    <property type="entry name" value="F-box"/>
    <property type="match status" value="1"/>
</dbReference>
<dbReference type="InterPro" id="IPR000477">
    <property type="entry name" value="RT_dom"/>
</dbReference>
<protein>
    <submittedName>
        <fullName evidence="2">F-box domain</fullName>
    </submittedName>
</protein>
<dbReference type="PANTHER" id="PTHR33116">
    <property type="entry name" value="REVERSE TRANSCRIPTASE ZINC-BINDING DOMAIN-CONTAINING PROTEIN-RELATED-RELATED"/>
    <property type="match status" value="1"/>
</dbReference>
<dbReference type="Proteomes" id="UP000694251">
    <property type="component" value="Chromosome 13"/>
</dbReference>
<dbReference type="OrthoDB" id="1622315at2759"/>
<dbReference type="InterPro" id="IPR026960">
    <property type="entry name" value="RVT-Znf"/>
</dbReference>
<dbReference type="InterPro" id="IPR001810">
    <property type="entry name" value="F-box_dom"/>
</dbReference>
<dbReference type="CDD" id="cd01650">
    <property type="entry name" value="RT_nLTR_like"/>
    <property type="match status" value="1"/>
</dbReference>
<evidence type="ECO:0000313" key="3">
    <source>
        <dbReference type="Proteomes" id="UP000694251"/>
    </source>
</evidence>
<dbReference type="InterPro" id="IPR057499">
    <property type="entry name" value="Kelch_FKB95"/>
</dbReference>